<dbReference type="Pfam" id="PF02543">
    <property type="entry name" value="Carbam_trans_N"/>
    <property type="match status" value="1"/>
</dbReference>
<name>A0A382S5P1_9ZZZZ</name>
<proteinExistence type="predicted"/>
<protein>
    <recommendedName>
        <fullName evidence="1">Carbamoyltransferase domain-containing protein</fullName>
    </recommendedName>
</protein>
<accession>A0A382S5P1</accession>
<dbReference type="PANTHER" id="PTHR34847:SF1">
    <property type="entry name" value="NODULATION PROTEIN U"/>
    <property type="match status" value="1"/>
</dbReference>
<evidence type="ECO:0000313" key="2">
    <source>
        <dbReference type="EMBL" id="SVD05203.1"/>
    </source>
</evidence>
<organism evidence="2">
    <name type="scientific">marine metagenome</name>
    <dbReference type="NCBI Taxonomy" id="408172"/>
    <lineage>
        <taxon>unclassified sequences</taxon>
        <taxon>metagenomes</taxon>
        <taxon>ecological metagenomes</taxon>
    </lineage>
</organism>
<feature type="non-terminal residue" evidence="2">
    <location>
        <position position="95"/>
    </location>
</feature>
<dbReference type="Gene3D" id="3.30.420.40">
    <property type="match status" value="1"/>
</dbReference>
<dbReference type="InterPro" id="IPR003696">
    <property type="entry name" value="Carbtransf_dom"/>
</dbReference>
<reference evidence="2" key="1">
    <citation type="submission" date="2018-05" db="EMBL/GenBank/DDBJ databases">
        <authorList>
            <person name="Lanie J.A."/>
            <person name="Ng W.-L."/>
            <person name="Kazmierczak K.M."/>
            <person name="Andrzejewski T.M."/>
            <person name="Davidsen T.M."/>
            <person name="Wayne K.J."/>
            <person name="Tettelin H."/>
            <person name="Glass J.I."/>
            <person name="Rusch D."/>
            <person name="Podicherti R."/>
            <person name="Tsui H.-C.T."/>
            <person name="Winkler M.E."/>
        </authorList>
    </citation>
    <scope>NUCLEOTIDE SEQUENCE</scope>
</reference>
<dbReference type="EMBL" id="UINC01126611">
    <property type="protein sequence ID" value="SVD05203.1"/>
    <property type="molecule type" value="Genomic_DNA"/>
</dbReference>
<feature type="domain" description="Carbamoyltransferase" evidence="1">
    <location>
        <begin position="5"/>
        <end position="89"/>
    </location>
</feature>
<dbReference type="InterPro" id="IPR051338">
    <property type="entry name" value="NodU/CmcH_Carbamoyltrnsfr"/>
</dbReference>
<sequence length="95" mass="10713">MPTYILGISAFYHDSAACLIRDGEIVAAAQEERFTRVKHDPGFPGNAVRYCLQEGGIEVKDLHSVGFYDKPLMTFERLLETHLGTAPLGIRLYWK</sequence>
<evidence type="ECO:0000259" key="1">
    <source>
        <dbReference type="Pfam" id="PF02543"/>
    </source>
</evidence>
<dbReference type="AlphaFoldDB" id="A0A382S5P1"/>
<gene>
    <name evidence="2" type="ORF">METZ01_LOCUS358057</name>
</gene>
<dbReference type="PANTHER" id="PTHR34847">
    <property type="entry name" value="NODULATION PROTEIN U"/>
    <property type="match status" value="1"/>
</dbReference>
<dbReference type="GO" id="GO:0003824">
    <property type="term" value="F:catalytic activity"/>
    <property type="evidence" value="ECO:0007669"/>
    <property type="project" value="InterPro"/>
</dbReference>